<dbReference type="Proteomes" id="UP000326354">
    <property type="component" value="Chromosome"/>
</dbReference>
<name>A0A5S9F3W9_UABAM</name>
<dbReference type="Pfam" id="PF22599">
    <property type="entry name" value="SecDF_P1_head"/>
    <property type="match status" value="1"/>
</dbReference>
<keyword evidence="3" id="KW-1185">Reference proteome</keyword>
<dbReference type="EMBL" id="AP019860">
    <property type="protein sequence ID" value="BBM84691.1"/>
    <property type="molecule type" value="Genomic_DNA"/>
</dbReference>
<sequence length="432" mass="49799">MKIILLYLLFSVSIYAQSYTYSYSSSDHNKSQQLAIDSAINQLLQKFCEKKHFVYNRNDYKMIFRNPSWAVKQISSSQKKSFFGFKSTINVSLTIDNNMLVTLAGLIKSTRKWSRSLHYKVLPVHKDDGVDLNDLRKLQLPLPHHMEQIGNDEIVVYLPDLDAETLRLVKEEFSGPRGIMLRFVASAKIGVGVDSYKEQQQYERVRRHTQKRDEYFADLKKQGYLWMSGKDKKDYLLWLDDPYNIMTKNFKEVRYNSVNKSVFFSLTKESVTTFATMTKQHQREQLAIISQGKVVAAPVIQSPIVEGEGIIMGMTPVECYELVKLIKAGWVDYLFSLQQEKIQDNLKLPLIEGAYAEVHLAKKTSHSVLQKVCEEVSQKCQITSISDKDYALRIELRDGQKIEDIEQALEVHSDITVKKITFLTTLCSTESQ</sequence>
<evidence type="ECO:0000313" key="2">
    <source>
        <dbReference type="EMBL" id="BBM84691.1"/>
    </source>
</evidence>
<dbReference type="RefSeq" id="WP_151968828.1">
    <property type="nucleotide sequence ID" value="NZ_AP019860.1"/>
</dbReference>
<evidence type="ECO:0000313" key="3">
    <source>
        <dbReference type="Proteomes" id="UP000326354"/>
    </source>
</evidence>
<reference evidence="2 3" key="1">
    <citation type="submission" date="2019-08" db="EMBL/GenBank/DDBJ databases">
        <title>Complete genome sequence of Candidatus Uab amorphum.</title>
        <authorList>
            <person name="Shiratori T."/>
            <person name="Suzuki S."/>
            <person name="Kakizawa Y."/>
            <person name="Ishida K."/>
        </authorList>
    </citation>
    <scope>NUCLEOTIDE SEQUENCE [LARGE SCALE GENOMIC DNA]</scope>
    <source>
        <strain evidence="2 3">SRT547</strain>
    </source>
</reference>
<dbReference type="KEGG" id="uam:UABAM_03052"/>
<evidence type="ECO:0000259" key="1">
    <source>
        <dbReference type="Pfam" id="PF22599"/>
    </source>
</evidence>
<organism evidence="2 3">
    <name type="scientific">Uabimicrobium amorphum</name>
    <dbReference type="NCBI Taxonomy" id="2596890"/>
    <lineage>
        <taxon>Bacteria</taxon>
        <taxon>Pseudomonadati</taxon>
        <taxon>Planctomycetota</taxon>
        <taxon>Candidatus Uabimicrobiia</taxon>
        <taxon>Candidatus Uabimicrobiales</taxon>
        <taxon>Candidatus Uabimicrobiaceae</taxon>
        <taxon>Candidatus Uabimicrobium</taxon>
    </lineage>
</organism>
<accession>A0A5S9F3W9</accession>
<dbReference type="Gene3D" id="3.30.1360.200">
    <property type="match status" value="1"/>
</dbReference>
<dbReference type="AlphaFoldDB" id="A0A5S9F3W9"/>
<gene>
    <name evidence="2" type="ORF">UABAM_03052</name>
</gene>
<feature type="domain" description="SecDF P1 head subdomain" evidence="1">
    <location>
        <begin position="257"/>
        <end position="329"/>
    </location>
</feature>
<protein>
    <recommendedName>
        <fullName evidence="1">SecDF P1 head subdomain domain-containing protein</fullName>
    </recommendedName>
</protein>
<dbReference type="InterPro" id="IPR054384">
    <property type="entry name" value="SecDF_P1_head"/>
</dbReference>
<proteinExistence type="predicted"/>